<name>A0A138ZZG0_GONPJ</name>
<evidence type="ECO:0000256" key="8">
    <source>
        <dbReference type="SAM" id="MobiDB-lite"/>
    </source>
</evidence>
<dbReference type="PRINTS" id="PR00862">
    <property type="entry name" value="PROLIGOPTASE"/>
</dbReference>
<dbReference type="PANTHER" id="PTHR11757">
    <property type="entry name" value="PROTEASE FAMILY S9A OLIGOPEPTIDASE"/>
    <property type="match status" value="1"/>
</dbReference>
<protein>
    <recommendedName>
        <fullName evidence="5">Prolyl endopeptidase-like</fullName>
    </recommendedName>
    <alternativeName>
        <fullName evidence="6">Prolylendopeptidase-like</fullName>
    </alternativeName>
</protein>
<feature type="domain" description="Peptidase S9 prolyl oligopeptidase catalytic" evidence="9">
    <location>
        <begin position="737"/>
        <end position="916"/>
    </location>
</feature>
<dbReference type="InterPro" id="IPR029058">
    <property type="entry name" value="AB_hydrolase_fold"/>
</dbReference>
<evidence type="ECO:0000259" key="10">
    <source>
        <dbReference type="Pfam" id="PF02897"/>
    </source>
</evidence>
<evidence type="ECO:0000256" key="6">
    <source>
        <dbReference type="ARBA" id="ARBA00042165"/>
    </source>
</evidence>
<dbReference type="Proteomes" id="UP000070544">
    <property type="component" value="Unassembled WGS sequence"/>
</dbReference>
<dbReference type="InterPro" id="IPR001375">
    <property type="entry name" value="Peptidase_S9_cat"/>
</dbReference>
<accession>A0A138ZZG0</accession>
<evidence type="ECO:0000256" key="4">
    <source>
        <dbReference type="ARBA" id="ARBA00022825"/>
    </source>
</evidence>
<dbReference type="SUPFAM" id="SSF50993">
    <property type="entry name" value="Peptidase/esterase 'gauge' domain"/>
    <property type="match status" value="1"/>
</dbReference>
<dbReference type="GO" id="GO:0006508">
    <property type="term" value="P:proteolysis"/>
    <property type="evidence" value="ECO:0007669"/>
    <property type="project" value="UniProtKB-KW"/>
</dbReference>
<keyword evidence="12" id="KW-1185">Reference proteome</keyword>
<comment type="function">
    <text evidence="7">Serine peptidase whose precise substrate specificity remains unclear. Does not cleave peptides after a arginine or lysine residue. Regulates trans-Golgi network morphology and sorting by regulating the membrane binding of the AP-1 complex. May play a role in the regulation of synaptic vesicle exocytosis.</text>
</comment>
<feature type="compositionally biased region" description="Polar residues" evidence="8">
    <location>
        <begin position="48"/>
        <end position="61"/>
    </location>
</feature>
<dbReference type="Gene3D" id="2.130.10.120">
    <property type="entry name" value="Prolyl oligopeptidase, N-terminal domain"/>
    <property type="match status" value="1"/>
</dbReference>
<dbReference type="InterPro" id="IPR002470">
    <property type="entry name" value="Peptidase_S9A"/>
</dbReference>
<keyword evidence="2" id="KW-0645">Protease</keyword>
<proteinExistence type="inferred from homology"/>
<comment type="similarity">
    <text evidence="1">Belongs to the peptidase S9A family.</text>
</comment>
<dbReference type="SUPFAM" id="SSF53474">
    <property type="entry name" value="alpha/beta-Hydrolases"/>
    <property type="match status" value="1"/>
</dbReference>
<evidence type="ECO:0000256" key="3">
    <source>
        <dbReference type="ARBA" id="ARBA00022801"/>
    </source>
</evidence>
<dbReference type="Pfam" id="PF02897">
    <property type="entry name" value="Peptidase_S9_N"/>
    <property type="match status" value="1"/>
</dbReference>
<reference evidence="11 12" key="1">
    <citation type="journal article" date="2015" name="Genome Biol. Evol.">
        <title>Phylogenomic analyses indicate that early fungi evolved digesting cell walls of algal ancestors of land plants.</title>
        <authorList>
            <person name="Chang Y."/>
            <person name="Wang S."/>
            <person name="Sekimoto S."/>
            <person name="Aerts A.L."/>
            <person name="Choi C."/>
            <person name="Clum A."/>
            <person name="LaButti K.M."/>
            <person name="Lindquist E.A."/>
            <person name="Yee Ngan C."/>
            <person name="Ohm R.A."/>
            <person name="Salamov A.A."/>
            <person name="Grigoriev I.V."/>
            <person name="Spatafora J.W."/>
            <person name="Berbee M.L."/>
        </authorList>
    </citation>
    <scope>NUCLEOTIDE SEQUENCE [LARGE SCALE GENOMIC DNA]</scope>
    <source>
        <strain evidence="11 12">JEL478</strain>
    </source>
</reference>
<evidence type="ECO:0000256" key="5">
    <source>
        <dbReference type="ARBA" id="ARBA00039290"/>
    </source>
</evidence>
<sequence length="1172" mass="129249">MSNVESEHIEWPSVANGVGASGSLPGTPGAAAAAIAHRQGTAEVYRPNSPSQVRRATVTHSAHTHPLFHSLSRSNSHSLPSLPLSLSDDTPTPGLSSPLPPPLVSPQHQSLALPLDPILSAQSAESLLKSHFPTVSAAIPSISDLPALDAYIESSPTNLVQLLPDIFGAIERFVLDDPDQCSATWAALRPLVADYTSRLAHLTTVVHSPPTRPPSPVCPPRRTTWTNAHGDEWHDDYAHLTDREDPSVIAHIGAENAYARAVMKPAEPLQKLLYKEFVSRIDETEATPRVQLGDGFWYSSRKVPGAEYRVHCRARDAQGTGEEVYLDENALAESDEFANAAYFRLGFLRHSPDGKLVAFGVDTTGSERYTTLFVSLEPSPTSDTPTFSILPHRIPDVYEHFEFSADGKWAYYTLLDGYERSERLMRWKIGTPISTATLLHHEPDDKFYVTLTKTASSAYFLVSVTAQVTSEILYLSAHDTTDTPHVLFPKTEGVQVSVEHHGGHFYTLSNREGAKNNWIYRVPVPTLHEDGVDWTEEELMSKAQTVIAEREFVLIEDMQVRHSHLVVFERSNCLQNVRIVYLGDSDACRARALSANPPAPDFSTYHYISFSDPVYSVFPSSVDEEVADLSKQSLWGTTTLRFQYSSFVQPKQVLDYDMERREVVVVHEEGVGGKMYPYDRTLYSSRRLFAISQDGTPIPVSLVYRRDLLGMNMTPPQPNPCLLHSYGAYGGSTNPIFSPHRLSLLDRGFVYAIAHVRGGAEMGSAWYEGGKLGEKMNTFWDFTAVAEYLCKEGWTSPQRLAIYGRSAGGLLIGASVNLRPELFKVALTEVPFVDVVNTMFDSTIPWTAFEYEEWGNPSDKAIYDAMKSYCPYTNLNGEKLARNQYPNMLVIGGMNDPRVAFFEPLKYVSKMRNERRKAREEIRTRWVEEKKAQRRRRRGGGGRGDHEGSTPDSDATKHDGRVLSGGGGPYESILENHGVMPAVDYDGDTESEGESEAEDKDPVPDDAELFGSEERLTLLLLDDVGHGGNSGVYSYLEDLSFEYSFIISCLEAPFKPILQPGATNAAVTATATASGGQSFDAVLASAPGTPAVASLFARPGASVGVPYLQSPTRLVGAAKDGYDPESSDDEGGVSRKRAKAAGGPFEDVYRTGGKKRGDRAQNKLYQWFATWF</sequence>
<dbReference type="EMBL" id="KQ965844">
    <property type="protein sequence ID" value="KXS09897.1"/>
    <property type="molecule type" value="Genomic_DNA"/>
</dbReference>
<dbReference type="Gene3D" id="3.40.50.1820">
    <property type="entry name" value="alpha/beta hydrolase"/>
    <property type="match status" value="1"/>
</dbReference>
<dbReference type="Pfam" id="PF00326">
    <property type="entry name" value="Peptidase_S9"/>
    <property type="match status" value="1"/>
</dbReference>
<feature type="domain" description="Peptidase S9A N-terminal" evidence="10">
    <location>
        <begin position="221"/>
        <end position="666"/>
    </location>
</feature>
<feature type="region of interest" description="Disordered" evidence="8">
    <location>
        <begin position="43"/>
        <end position="62"/>
    </location>
</feature>
<evidence type="ECO:0000256" key="2">
    <source>
        <dbReference type="ARBA" id="ARBA00022670"/>
    </source>
</evidence>
<dbReference type="InterPro" id="IPR023302">
    <property type="entry name" value="Pept_S9A_N"/>
</dbReference>
<evidence type="ECO:0000313" key="11">
    <source>
        <dbReference type="EMBL" id="KXS09897.1"/>
    </source>
</evidence>
<dbReference type="OrthoDB" id="248387at2759"/>
<feature type="compositionally biased region" description="Acidic residues" evidence="8">
    <location>
        <begin position="985"/>
        <end position="1007"/>
    </location>
</feature>
<feature type="region of interest" description="Disordered" evidence="8">
    <location>
        <begin position="1118"/>
        <end position="1145"/>
    </location>
</feature>
<keyword evidence="3" id="KW-0378">Hydrolase</keyword>
<keyword evidence="4" id="KW-0720">Serine protease</keyword>
<evidence type="ECO:0000256" key="1">
    <source>
        <dbReference type="ARBA" id="ARBA00005228"/>
    </source>
</evidence>
<evidence type="ECO:0000256" key="7">
    <source>
        <dbReference type="ARBA" id="ARBA00045448"/>
    </source>
</evidence>
<gene>
    <name evidence="11" type="ORF">M427DRAFT_74808</name>
</gene>
<organism evidence="11 12">
    <name type="scientific">Gonapodya prolifera (strain JEL478)</name>
    <name type="common">Monoblepharis prolifera</name>
    <dbReference type="NCBI Taxonomy" id="1344416"/>
    <lineage>
        <taxon>Eukaryota</taxon>
        <taxon>Fungi</taxon>
        <taxon>Fungi incertae sedis</taxon>
        <taxon>Chytridiomycota</taxon>
        <taxon>Chytridiomycota incertae sedis</taxon>
        <taxon>Monoblepharidomycetes</taxon>
        <taxon>Monoblepharidales</taxon>
        <taxon>Gonapodyaceae</taxon>
        <taxon>Gonapodya</taxon>
    </lineage>
</organism>
<dbReference type="OMA" id="VVNTMFD"/>
<feature type="region of interest" description="Disordered" evidence="8">
    <location>
        <begin position="68"/>
        <end position="108"/>
    </location>
</feature>
<dbReference type="AlphaFoldDB" id="A0A138ZZG0"/>
<feature type="compositionally biased region" description="Basic and acidic residues" evidence="8">
    <location>
        <begin position="943"/>
        <end position="961"/>
    </location>
</feature>
<dbReference type="GO" id="GO:0004252">
    <property type="term" value="F:serine-type endopeptidase activity"/>
    <property type="evidence" value="ECO:0007669"/>
    <property type="project" value="InterPro"/>
</dbReference>
<dbReference type="InterPro" id="IPR051543">
    <property type="entry name" value="Serine_Peptidase_S9A"/>
</dbReference>
<feature type="region of interest" description="Disordered" evidence="8">
    <location>
        <begin position="930"/>
        <end position="1007"/>
    </location>
</feature>
<feature type="compositionally biased region" description="Low complexity" evidence="8">
    <location>
        <begin position="68"/>
        <end position="97"/>
    </location>
</feature>
<evidence type="ECO:0000259" key="9">
    <source>
        <dbReference type="Pfam" id="PF00326"/>
    </source>
</evidence>
<dbReference type="PANTHER" id="PTHR11757:SF19">
    <property type="entry name" value="PROLYL ENDOPEPTIDASE-LIKE"/>
    <property type="match status" value="1"/>
</dbReference>
<evidence type="ECO:0000313" key="12">
    <source>
        <dbReference type="Proteomes" id="UP000070544"/>
    </source>
</evidence>